<feature type="transmembrane region" description="Helical" evidence="1">
    <location>
        <begin position="12"/>
        <end position="31"/>
    </location>
</feature>
<reference evidence="3" key="1">
    <citation type="submission" date="2022-10" db="EMBL/GenBank/DDBJ databases">
        <title>Rhodococcus sp.75.</title>
        <authorList>
            <person name="Sun M."/>
        </authorList>
    </citation>
    <scope>NUCLEOTIDE SEQUENCE</scope>
    <source>
        <strain evidence="3">75</strain>
    </source>
</reference>
<name>A0ABY6P0A0_9NOCA</name>
<dbReference type="Pfam" id="PF01757">
    <property type="entry name" value="Acyl_transf_3"/>
    <property type="match status" value="1"/>
</dbReference>
<protein>
    <submittedName>
        <fullName evidence="3">Acyltransferase</fullName>
    </submittedName>
</protein>
<feature type="transmembrane region" description="Helical" evidence="1">
    <location>
        <begin position="244"/>
        <end position="263"/>
    </location>
</feature>
<dbReference type="PANTHER" id="PTHR23028">
    <property type="entry name" value="ACETYLTRANSFERASE"/>
    <property type="match status" value="1"/>
</dbReference>
<keyword evidence="3" id="KW-0808">Transferase</keyword>
<sequence>MSESSTVRSVAHQGAVGVSFFFILSGFLLAWARSADAGASRFYRRRFARIYPLHAATWAIAVALALLGLTDAGSRRAQGTSLLLVQAWFPSYLFAGNKVSWSLSCELLFYLLFPLIVMTVATMRPSQQWAVVALCAILAVFVIPWVAPSDYWAYNFPPARLIEFIAGVCLAHRVRDGWRCPVPLSVASMTLVLAAALSIIAPSTSKPVAVTAIPIALVILAAVDREQSGTMGLLGHPRLVTLGVWSFALYLVHNIIVELVLHVTGYLTFPALAAVAPCVLLASVGASYLAHRWIEAPAERRLRGPGRRPVSLDR</sequence>
<keyword evidence="1" id="KW-0812">Transmembrane</keyword>
<dbReference type="EMBL" id="CP110615">
    <property type="protein sequence ID" value="UZJ24963.1"/>
    <property type="molecule type" value="Genomic_DNA"/>
</dbReference>
<dbReference type="InterPro" id="IPR050879">
    <property type="entry name" value="Acyltransferase_3"/>
</dbReference>
<gene>
    <name evidence="3" type="ORF">RHODO2019_00110</name>
</gene>
<evidence type="ECO:0000259" key="2">
    <source>
        <dbReference type="Pfam" id="PF01757"/>
    </source>
</evidence>
<accession>A0ABY6P0A0</accession>
<evidence type="ECO:0000313" key="3">
    <source>
        <dbReference type="EMBL" id="UZJ24963.1"/>
    </source>
</evidence>
<keyword evidence="3" id="KW-0012">Acyltransferase</keyword>
<dbReference type="GO" id="GO:0016746">
    <property type="term" value="F:acyltransferase activity"/>
    <property type="evidence" value="ECO:0007669"/>
    <property type="project" value="UniProtKB-KW"/>
</dbReference>
<dbReference type="PANTHER" id="PTHR23028:SF53">
    <property type="entry name" value="ACYL_TRANSF_3 DOMAIN-CONTAINING PROTEIN"/>
    <property type="match status" value="1"/>
</dbReference>
<keyword evidence="4" id="KW-1185">Reference proteome</keyword>
<dbReference type="Proteomes" id="UP001164965">
    <property type="component" value="Chromosome"/>
</dbReference>
<keyword evidence="3" id="KW-0456">Lyase</keyword>
<feature type="transmembrane region" description="Helical" evidence="1">
    <location>
        <begin position="51"/>
        <end position="69"/>
    </location>
</feature>
<proteinExistence type="predicted"/>
<feature type="domain" description="Acyltransferase 3" evidence="2">
    <location>
        <begin position="14"/>
        <end position="290"/>
    </location>
</feature>
<keyword evidence="1" id="KW-0472">Membrane</keyword>
<dbReference type="GO" id="GO:0016829">
    <property type="term" value="F:lyase activity"/>
    <property type="evidence" value="ECO:0007669"/>
    <property type="project" value="UniProtKB-KW"/>
</dbReference>
<evidence type="ECO:0000313" key="4">
    <source>
        <dbReference type="Proteomes" id="UP001164965"/>
    </source>
</evidence>
<feature type="transmembrane region" description="Helical" evidence="1">
    <location>
        <begin position="99"/>
        <end position="117"/>
    </location>
</feature>
<feature type="transmembrane region" description="Helical" evidence="1">
    <location>
        <begin position="269"/>
        <end position="291"/>
    </location>
</feature>
<keyword evidence="1" id="KW-1133">Transmembrane helix</keyword>
<feature type="transmembrane region" description="Helical" evidence="1">
    <location>
        <begin position="129"/>
        <end position="146"/>
    </location>
</feature>
<organism evidence="3 4">
    <name type="scientific">Rhodococcus antarcticus</name>
    <dbReference type="NCBI Taxonomy" id="2987751"/>
    <lineage>
        <taxon>Bacteria</taxon>
        <taxon>Bacillati</taxon>
        <taxon>Actinomycetota</taxon>
        <taxon>Actinomycetes</taxon>
        <taxon>Mycobacteriales</taxon>
        <taxon>Nocardiaceae</taxon>
        <taxon>Rhodococcus</taxon>
    </lineage>
</organism>
<dbReference type="InterPro" id="IPR002656">
    <property type="entry name" value="Acyl_transf_3_dom"/>
</dbReference>
<evidence type="ECO:0000256" key="1">
    <source>
        <dbReference type="SAM" id="Phobius"/>
    </source>
</evidence>
<feature type="transmembrane region" description="Helical" evidence="1">
    <location>
        <begin position="207"/>
        <end position="223"/>
    </location>
</feature>